<organism evidence="39">
    <name type="scientific">Human immunodeficiency virus type 1</name>
    <name type="common">HIV-1</name>
    <dbReference type="NCBI Taxonomy" id="11676"/>
    <lineage>
        <taxon>Viruses</taxon>
        <taxon>Riboviria</taxon>
        <taxon>Pararnavirae</taxon>
        <taxon>Artverviricota</taxon>
        <taxon>Revtraviricetes</taxon>
        <taxon>Ortervirales</taxon>
        <taxon>Retroviridae</taxon>
        <taxon>Orthoretrovirinae</taxon>
        <taxon>Lentivirus</taxon>
        <taxon>Lentivirus humimdef1</taxon>
    </lineage>
</organism>
<comment type="function">
    <text evidence="33">Transmembrane protein gp41: Acts as a class I viral fusion protein. Under the current model, the protein has at least 3 conformational states: pre-fusion native state, pre-hairpin intermediate state, and post-fusion hairpin state. During fusion of viral and target intracellular membranes, the coiled coil regions (heptad repeats) assume a trimer-of-hairpins structure, positioning the fusion peptide in close proximity to the C-terminal region of the ectodomain. The formation of this structure appears to drive apposition and subsequent fusion of viral and target cell membranes. Complete fusion occurs in host cell endosomes and is dynamin-dependent, however some lipid transfer might occur at the plasma membrane. The virus undergoes clathrin-dependent internalization long before endosomal fusion, thus minimizing the surface exposure of conserved viral epitopes during fusion and reducing the efficacy of inhibitors targeting these epitopes. Membranes fusion leads to delivery of the nucleocapsid into the cytoplasm.</text>
</comment>
<evidence type="ECO:0000313" key="85">
    <source>
        <dbReference type="EMBL" id="QQX41423.1"/>
    </source>
</evidence>
<evidence type="ECO:0000313" key="92">
    <source>
        <dbReference type="EMBL" id="QQX41473.1"/>
    </source>
</evidence>
<evidence type="ECO:0000313" key="69">
    <source>
        <dbReference type="EMBL" id="QQX41188.1"/>
    </source>
</evidence>
<dbReference type="EMBL" id="MT794377">
    <property type="protein sequence ID" value="QQX41576.1"/>
    <property type="molecule type" value="Genomic_RNA"/>
</dbReference>
<dbReference type="EMBL" id="MT794253">
    <property type="protein sequence ID" value="QQX41004.1"/>
    <property type="molecule type" value="Genomic_RNA"/>
</dbReference>
<dbReference type="EMBL" id="MT794389">
    <property type="protein sequence ID" value="QQX41636.1"/>
    <property type="molecule type" value="Genomic_RNA"/>
</dbReference>
<dbReference type="EMBL" id="MT794325">
    <property type="protein sequence ID" value="QQX41322.1"/>
    <property type="molecule type" value="Genomic_RNA"/>
</dbReference>
<dbReference type="EMBL" id="MT794269">
    <property type="protein sequence ID" value="QQX41065.1"/>
    <property type="molecule type" value="Genomic_RNA"/>
</dbReference>
<dbReference type="SUPFAM" id="SSF58069">
    <property type="entry name" value="Virus ectodomain"/>
    <property type="match status" value="1"/>
</dbReference>
<dbReference type="Gene3D" id="1.20.5.490">
    <property type="entry name" value="Single helix bin"/>
    <property type="match status" value="1"/>
</dbReference>
<evidence type="ECO:0000256" key="1">
    <source>
        <dbReference type="ARBA" id="ARBA00004402"/>
    </source>
</evidence>
<dbReference type="EMBL" id="MT794273">
    <property type="protein sequence ID" value="QQX41081.1"/>
    <property type="molecule type" value="Genomic_RNA"/>
</dbReference>
<dbReference type="EMBL" id="MT794426">
    <property type="protein sequence ID" value="QQX41819.1"/>
    <property type="molecule type" value="Genomic_RNA"/>
</dbReference>
<evidence type="ECO:0000313" key="55">
    <source>
        <dbReference type="EMBL" id="QQX41085.1"/>
    </source>
</evidence>
<dbReference type="EMBL" id="MT794316">
    <property type="protein sequence ID" value="QQX41277.1"/>
    <property type="molecule type" value="Genomic_RNA"/>
</dbReference>
<dbReference type="EMBL" id="MT794296">
    <property type="protein sequence ID" value="QQX41178.1"/>
    <property type="molecule type" value="Genomic_RNA"/>
</dbReference>
<evidence type="ECO:0000313" key="90">
    <source>
        <dbReference type="EMBL" id="QQX41458.1"/>
    </source>
</evidence>
<evidence type="ECO:0000256" key="29">
    <source>
        <dbReference type="ARBA" id="ARBA00023280"/>
    </source>
</evidence>
<feature type="region of interest" description="V4" evidence="33">
    <location>
        <begin position="383"/>
        <end position="416"/>
    </location>
</feature>
<evidence type="ECO:0000313" key="95">
    <source>
        <dbReference type="EMBL" id="QQX41503.1"/>
    </source>
</evidence>
<comment type="miscellaneous">
    <text evidence="33">HIV-1 lineages are divided in three main groups, M (for Major), O (for Outlier), and N (for New, or Non-M, Non-O). The vast majority of strains found worldwide belong to the group M. Group O seems to be endemic to and largely confined to Cameroon and neighboring countries in West Central Africa, where these viruses represent a small minority of HIV-1 strains. The group N is represented by a limited number of isolates from Cameroonian persons. The group M is further subdivided in 9 clades or subtypes (A to D, F to H, J and K).</text>
</comment>
<evidence type="ECO:0000313" key="89">
    <source>
        <dbReference type="EMBL" id="QQX41453.1"/>
    </source>
</evidence>
<dbReference type="EMBL" id="MT794356">
    <property type="protein sequence ID" value="QQX41473.1"/>
    <property type="molecule type" value="Genomic_RNA"/>
</dbReference>
<evidence type="ECO:0000313" key="46">
    <source>
        <dbReference type="EMBL" id="QQX41004.1"/>
    </source>
</evidence>
<dbReference type="EMBL" id="MT794353">
    <property type="protein sequence ID" value="QQX41458.1"/>
    <property type="molecule type" value="Genomic_RNA"/>
</dbReference>
<protein>
    <recommendedName>
        <fullName evidence="33">Envelope glycoprotein gp160</fullName>
    </recommendedName>
    <alternativeName>
        <fullName evidence="33">Env polyprotein</fullName>
    </alternativeName>
    <component>
        <recommendedName>
            <fullName evidence="33">Surface protein gp120</fullName>
            <shortName evidence="33">SU</shortName>
        </recommendedName>
        <alternativeName>
            <fullName evidence="33">Glycoprotein 120</fullName>
            <shortName evidence="33">gp120</shortName>
        </alternativeName>
    </component>
    <component>
        <recommendedName>
            <fullName evidence="33">Transmembrane protein gp41</fullName>
            <shortName evidence="33">TM</shortName>
        </recommendedName>
        <alternativeName>
            <fullName evidence="33">Glycoprotein 41</fullName>
            <shortName evidence="33">gp41</shortName>
        </alternativeName>
    </component>
</protein>
<reference evidence="39" key="2">
    <citation type="journal article" name="Sci. Transl. Med.">
        <title>Heightened resistance to host type 1 interferons characterizes HIV-1 at transmission and after antiretroviral therapy interruption.</title>
        <authorList>
            <person name="Gondim M.V.P."/>
            <person name="Sherrill-Mix S."/>
            <person name="Bibollet-Ruche F."/>
            <person name="Russell R.M."/>
            <person name="Trimboli S."/>
            <person name="Smith A.G."/>
            <person name="Li Y."/>
            <person name="Liu W."/>
            <person name="Avitto A.N."/>
            <person name="DeVoto J.C."/>
            <person name="Connell J."/>
            <person name="Fenton-May A.E."/>
            <person name="Pellegrino P."/>
            <person name="Williams I."/>
            <person name="Papasavvas E."/>
            <person name="Lorenzi J.C.C."/>
            <person name="Salantes D.B."/>
            <person name="Mampe F."/>
            <person name="Monroy M.A."/>
            <person name="Cohen Y.Z."/>
            <person name="Heath S."/>
            <person name="Saag M.S."/>
            <person name="Montaner L.J."/>
            <person name="Collman R.G."/>
            <person name="Siliciano J.M."/>
            <person name="Siliciano R.F."/>
            <person name="Plenderleith L.J."/>
            <person name="Sharp P.M."/>
            <person name="Caskey M."/>
            <person name="Nussenzweig M.C."/>
            <person name="Shaw G.M."/>
            <person name="Borrow P."/>
            <person name="Bar K.J."/>
            <person name="Hahn B.H."/>
        </authorList>
    </citation>
    <scope>NUCLEOTIDE SEQUENCE</scope>
    <source>
        <strain evidence="38">MM33.01.13C1</strain>
        <strain evidence="39">MM33.01.14C4</strain>
        <strain evidence="40">MM33.01.16A5</strain>
        <strain evidence="41">MM33.01.16C3</strain>
        <strain evidence="42">MM33.01.1C1</strain>
        <strain evidence="43">MM33.01.20D1</strain>
        <strain evidence="44">MM33.01.SGS.1</strain>
        <strain evidence="45">MM33.01.SGS.11</strain>
        <strain evidence="46">MM33.01.SGS.15</strain>
        <strain evidence="47">MM33.01.SGS.17</strain>
        <strain evidence="48">MM33.01.SGS.20</strain>
        <strain evidence="49">MM33.01.SGS.26</strain>
        <strain evidence="50">MM33.01.SGS.29</strain>
        <strain evidence="51">MM33.01.SGS.3</strain>
        <strain evidence="52">MM33.01.SGS.30</strain>
        <strain evidence="53">MM33.01.SGS.31</strain>
        <strain evidence="54">MM33.01.SGS.33</strain>
        <strain evidence="55">MM33.01.SGS.34</strain>
        <strain evidence="56">MM33.01.SGS.35</strain>
        <strain evidence="57">MM33.01.SGS.36</strain>
        <strain evidence="58">MM33.01.SGS.37</strain>
        <strain evidence="59">MM33.01.SGS.38</strain>
        <strain evidence="60">MM33.01.SGS.39</strain>
        <strain evidence="61">MM33.01.SGS.4</strain>
        <strain evidence="62">MM33.01.SGS.5</strain>
        <strain evidence="63">MM33.01.SGS.6</strain>
        <strain evidence="64">MM33.01.SGS.8</strain>
        <strain evidence="65">MM33.01.SGS.9</strain>
        <strain evidence="74">MM33.02.SGS.09</strain>
        <strain evidence="75">MM33.02.SGS.11</strain>
        <strain evidence="76">MM33.02.SGS.13</strain>
        <strain evidence="77">MM33.02.SGS.14</strain>
        <strain evidence="78">MM33.02.SGS.17</strain>
        <strain evidence="79">MM33.02.SGS.39</strain>
        <strain evidence="80">MM33.02.SGS.40</strain>
        <strain evidence="81">MM33.02.SGS.41</strain>
        <strain evidence="82">MM33.02.SGS.43</strain>
        <strain evidence="66">MM33.02.SGS.49</strain>
        <strain evidence="67">MM33.02.SGS.53</strain>
        <strain evidence="68">MM33.02.SGS.54</strain>
        <strain evidence="69">MM33.02.SGS.55</strain>
        <strain evidence="70">MM33.02.SGS.65</strain>
        <strain evidence="71">MM33.02.SGS.67</strain>
        <strain evidence="72">MM33.02.SGS.70</strain>
        <strain evidence="73">MM33.02.SGS.71</strain>
        <strain evidence="83">MM33.02.SGS.81</strain>
        <strain evidence="84">MM33.03.SGS.12</strain>
        <strain evidence="85">MM33.03.SGS.14</strain>
        <strain evidence="86">MM33.03.SGS.17</strain>
        <strain evidence="87">MM33.03.SGS.18</strain>
        <strain evidence="88">MM33.03.SGS.19</strain>
        <strain evidence="89">MM33.03.SGS.20</strain>
        <strain evidence="90">MM33.03.SGS.21</strain>
        <strain evidence="91">MM33.03.SGS.22</strain>
        <strain evidence="98">MM33.04.SGS.03</strain>
        <strain evidence="99">MM33.04.SGS.04</strain>
        <strain evidence="100">MM33.04.SGS.08</strain>
        <strain evidence="101">MM33.04.SGS.17</strain>
        <strain evidence="92">MM33.04.SGS.19</strain>
        <strain evidence="93">MM33.04.SGS.23</strain>
        <strain evidence="94">MM33.04.SGS.24</strain>
        <strain evidence="95">MM33.04.SGS.26</strain>
        <strain evidence="96">MM33.04.SGS.32</strain>
        <strain evidence="97">MM33.04.SGS.42</strain>
        <strain evidence="105">MM33.05.SGS.10</strain>
        <strain evidence="106">MM33.05.SGS.16</strain>
        <strain evidence="107">MM33.05.SGS.20</strain>
        <strain evidence="108">MM33.05.SGS.25</strain>
        <strain evidence="109">MM33.05.SGS.26</strain>
        <strain evidence="110">MM33.05.SGS.27</strain>
        <strain evidence="102">MM33.05.SGS.5</strain>
        <strain evidence="103">MM33.05.SGS.7</strain>
        <strain evidence="104">MM33.05.SGS.9</strain>
        <strain evidence="111">MM33.06.SGS.24</strain>
        <strain evidence="112">MM33.07.SGS.14</strain>
    </source>
</reference>
<feature type="domain" description="Human immunodeficiency virus 1 envelope glycoprotein Gp120" evidence="36">
    <location>
        <begin position="146"/>
        <end position="512"/>
    </location>
</feature>
<dbReference type="EMBL" id="MT794265">
    <property type="protein sequence ID" value="QQX41049.1"/>
    <property type="molecule type" value="Genomic_RNA"/>
</dbReference>
<dbReference type="EMBL" id="MT794362">
    <property type="protein sequence ID" value="QQX41503.1"/>
    <property type="molecule type" value="Genomic_RNA"/>
</dbReference>
<dbReference type="HAMAP" id="MF_04083">
    <property type="entry name" value="HIV_ENV"/>
    <property type="match status" value="1"/>
</dbReference>
<keyword evidence="17 33" id="KW-1161">Viral attachment to host cell</keyword>
<dbReference type="EMBL" id="MT794276">
    <property type="protein sequence ID" value="QQX41093.1"/>
    <property type="molecule type" value="Genomic_RNA"/>
</dbReference>
<evidence type="ECO:0000313" key="47">
    <source>
        <dbReference type="EMBL" id="QQX41012.1"/>
    </source>
</evidence>
<dbReference type="FunFam" id="1.10.287.210:FF:000001">
    <property type="entry name" value="Envelope glycoprotein gp160"/>
    <property type="match status" value="1"/>
</dbReference>
<keyword evidence="14 33" id="KW-0812">Transmembrane</keyword>
<dbReference type="EMBL" id="MT794375">
    <property type="protein sequence ID" value="QQX41566.1"/>
    <property type="molecule type" value="Genomic_RNA"/>
</dbReference>
<dbReference type="FunFam" id="2.170.40.20:FF:000001">
    <property type="entry name" value="Envelope glycoprotein gp160"/>
    <property type="match status" value="1"/>
</dbReference>
<evidence type="ECO:0000259" key="36">
    <source>
        <dbReference type="Pfam" id="PF00516"/>
    </source>
</evidence>
<dbReference type="EMBL" id="MT794408">
    <property type="protein sequence ID" value="QQX41730.1"/>
    <property type="molecule type" value="Genomic_RNA"/>
</dbReference>
<dbReference type="EMBL" id="MT794350">
    <property type="protein sequence ID" value="QQX41443.1"/>
    <property type="molecule type" value="Genomic_RNA"/>
</dbReference>
<dbReference type="EMBL" id="MT794279">
    <property type="protein sequence ID" value="QQX41105.1"/>
    <property type="molecule type" value="Genomic_RNA"/>
</dbReference>
<evidence type="ECO:0000313" key="78">
    <source>
        <dbReference type="EMBL" id="QQX41292.1"/>
    </source>
</evidence>
<evidence type="ECO:0000313" key="67">
    <source>
        <dbReference type="EMBL" id="QQX41178.1"/>
    </source>
</evidence>
<dbReference type="EMBL" id="MT794376">
    <property type="protein sequence ID" value="QQX41571.1"/>
    <property type="molecule type" value="Genomic_RNA"/>
</dbReference>
<dbReference type="EMBL" id="MT794327">
    <property type="protein sequence ID" value="QQX41332.1"/>
    <property type="molecule type" value="Genomic_RNA"/>
</dbReference>
<evidence type="ECO:0000313" key="81">
    <source>
        <dbReference type="EMBL" id="QQX41327.1"/>
    </source>
</evidence>
<dbReference type="EMBL" id="MT794315">
    <property type="protein sequence ID" value="QQX41272.1"/>
    <property type="molecule type" value="Genomic_RNA"/>
</dbReference>
<comment type="PTM">
    <text evidence="33">Highly glycosylated by host. The high number of glycan on the protein is reffered to as 'glycan shield' because it contributes to hide protein sequence from adaptive immune system.</text>
</comment>
<keyword evidence="9 33" id="KW-1032">Host cell membrane</keyword>
<evidence type="ECO:0000256" key="20">
    <source>
        <dbReference type="ARBA" id="ARBA00022879"/>
    </source>
</evidence>
<evidence type="ECO:0000313" key="107">
    <source>
        <dbReference type="EMBL" id="QQX41700.1"/>
    </source>
</evidence>
<dbReference type="GO" id="GO:0019082">
    <property type="term" value="P:viral protein processing"/>
    <property type="evidence" value="ECO:0007669"/>
    <property type="project" value="UniProtKB-UniRule"/>
</dbReference>
<evidence type="ECO:0000313" key="48">
    <source>
        <dbReference type="EMBL" id="QQX41027.1"/>
    </source>
</evidence>
<evidence type="ECO:0000313" key="77">
    <source>
        <dbReference type="EMBL" id="QQX41282.1"/>
    </source>
</evidence>
<evidence type="ECO:0000256" key="2">
    <source>
        <dbReference type="ARBA" id="ARBA00004433"/>
    </source>
</evidence>
<dbReference type="InterPro" id="IPR036377">
    <property type="entry name" value="Gp120_core_sf"/>
</dbReference>
<keyword evidence="23 33" id="KW-1039">Host endosome</keyword>
<evidence type="ECO:0000313" key="53">
    <source>
        <dbReference type="EMBL" id="QQX41073.1"/>
    </source>
</evidence>
<dbReference type="EMBL" id="MT794192">
    <property type="protein sequence ID" value="QQX38370.1"/>
    <property type="molecule type" value="Genomic_RNA"/>
</dbReference>
<evidence type="ECO:0000313" key="96">
    <source>
        <dbReference type="EMBL" id="QQX41522.1"/>
    </source>
</evidence>
<evidence type="ECO:0000256" key="3">
    <source>
        <dbReference type="ARBA" id="ARBA00004505"/>
    </source>
</evidence>
<feature type="chain" id="PRO_5042636755" description="Transmembrane protein gp41" evidence="33">
    <location>
        <begin position="513"/>
        <end position="857"/>
    </location>
</feature>
<evidence type="ECO:0000313" key="101">
    <source>
        <dbReference type="EMBL" id="QQX41601.1"/>
    </source>
</evidence>
<comment type="subcellular location">
    <molecule>Transmembrane protein gp41</molecule>
    <subcellularLocation>
        <location evidence="33">Virion membrane</location>
        <topology evidence="33">Single-pass type I membrane protein</topology>
    </subcellularLocation>
    <subcellularLocation>
        <location evidence="33">Host cell membrane</location>
        <topology evidence="33">Single-pass type I membrane protein</topology>
    </subcellularLocation>
    <subcellularLocation>
        <location evidence="33">Host endosome membrane</location>
        <topology evidence="33">Single-pass type I membrane protein</topology>
    </subcellularLocation>
    <text evidence="33">It is probably concentrated at the site of budding and incorporated into the virions possibly by contacts between the cytoplasmic tail of Env and the N-terminus of Gag.</text>
</comment>
<feature type="transmembrane region" description="Helical" evidence="34">
    <location>
        <begin position="679"/>
        <end position="706"/>
    </location>
</feature>
<evidence type="ECO:0000313" key="112">
    <source>
        <dbReference type="EMBL" id="QQX41864.1"/>
    </source>
</evidence>
<evidence type="ECO:0000313" key="62">
    <source>
        <dbReference type="EMBL" id="QQX41124.1"/>
    </source>
</evidence>
<dbReference type="GO" id="GO:1903911">
    <property type="term" value="P:positive regulation of receptor clustering"/>
    <property type="evidence" value="ECO:0007669"/>
    <property type="project" value="UniProtKB-UniRule"/>
</dbReference>
<evidence type="ECO:0000256" key="8">
    <source>
        <dbReference type="ARBA" id="ARBA00022510"/>
    </source>
</evidence>
<dbReference type="EMBL" id="MT794387">
    <property type="protein sequence ID" value="QQX41626.1"/>
    <property type="molecule type" value="Genomic_RNA"/>
</dbReference>
<feature type="disulfide bond" evidence="33">
    <location>
        <begin position="130"/>
        <end position="156"/>
    </location>
</feature>
<evidence type="ECO:0000256" key="27">
    <source>
        <dbReference type="ARBA" id="ARBA00023157"/>
    </source>
</evidence>
<dbReference type="EMBL" id="MT794275">
    <property type="protein sequence ID" value="QQX41089.1"/>
    <property type="molecule type" value="Genomic_RNA"/>
</dbReference>
<comment type="PTM">
    <text evidence="33">Palmitoylation of the transmembrane protein and of Env polyprotein (prior to its proteolytic cleavage) is essential for their association with host cell membrane lipid rafts. Palmitoylation is therefore required for envelope trafficking to classical lipid rafts, but not for viral replication.</text>
</comment>
<evidence type="ECO:0000256" key="12">
    <source>
        <dbReference type="ARBA" id="ARBA00022595"/>
    </source>
</evidence>
<evidence type="ECO:0000256" key="21">
    <source>
        <dbReference type="ARBA" id="ARBA00022890"/>
    </source>
</evidence>
<comment type="subunit">
    <text evidence="33">The mature envelope protein (Env) consists of a homotrimer of non-covalently associated gp120-gp41 heterodimers. The resulting complex protrudes from the virus surface as a spike. There seems to be as few as 10 spikes on the average virion. Surface protein gp120 interacts with host CD4, CCR5 and CXCR4. Gp120 also interacts with the C-type lectins CD209/DC-SIGN and CLEC4M/DC-SIGNR (collectively referred to as DC-SIGN(R)). Gp120 and gp41 interact with GalCer. Gp120 interacts with host ITGA4/ITGB7 complex; on CD4+ T-cells, this interaction results in rapid activation of integrin ITGAL/LFA-1, which facilitates efficient cell-to-cell spreading of HIV-1. Gp120 interacts with cell-associated heparan sulfate; this interaction increases virus infectivity on permissive cells and may be involved in infection of CD4- cells.</text>
</comment>
<evidence type="ECO:0000256" key="24">
    <source>
        <dbReference type="ARBA" id="ARBA00023054"/>
    </source>
</evidence>
<evidence type="ECO:0000256" key="15">
    <source>
        <dbReference type="ARBA" id="ARBA00022703"/>
    </source>
</evidence>
<evidence type="ECO:0000313" key="88">
    <source>
        <dbReference type="EMBL" id="QQX41448.1"/>
    </source>
</evidence>
<dbReference type="EMBL" id="MT794268">
    <property type="protein sequence ID" value="QQX41061.1"/>
    <property type="molecule type" value="Genomic_RNA"/>
</dbReference>
<dbReference type="EMBL" id="MT794298">
    <property type="protein sequence ID" value="QQX41188.1"/>
    <property type="molecule type" value="Genomic_RNA"/>
</dbReference>
<dbReference type="EMBL" id="MT794197">
    <property type="protein sequence ID" value="QQX38415.1"/>
    <property type="molecule type" value="Genomic_RNA"/>
</dbReference>
<comment type="subunit">
    <text evidence="32">The mature envelope protein (Env) consists of a homotrimer of non-covalently associated gp120-gp41 heterodimers. The resulting complex protrudes from the virus surface as a spike. There seems to be as few as 10 spikes on the average virion. Interacts with host CD4, CCR5 and CXCR4. Gp120 also interacts with the C-type lectins CD209/DC-SIGN and CLEC4M/DC-SIGNR (collectively referred to as DC-SIGN(R)). Gp120 and gp41 interact with GalCer. Gp120 interacts with host ITGA4/ITGB7 complex; on CD4+ T-cells, this interaction results in rapid activation of integrin ITGAL/LFA-1, which facilitates efficient cell-to-cell spreading of HIV-1. Gp120 interacts with cell-associated heparan sulfate; this interaction increases virus infectivity on permissive cells and may be involved in infection of CD4- cells.</text>
</comment>
<evidence type="ECO:0000256" key="7">
    <source>
        <dbReference type="ARBA" id="ARBA00022506"/>
    </source>
</evidence>
<keyword evidence="15 33" id="KW-0053">Apoptosis</keyword>
<evidence type="ECO:0000313" key="97">
    <source>
        <dbReference type="EMBL" id="QQX41551.1"/>
    </source>
</evidence>
<dbReference type="EMBL" id="MT794308">
    <property type="protein sequence ID" value="QQX41237.1"/>
    <property type="molecule type" value="Genomic_RNA"/>
</dbReference>
<dbReference type="GO" id="GO:0019031">
    <property type="term" value="C:viral envelope"/>
    <property type="evidence" value="ECO:0007669"/>
    <property type="project" value="UniProtKB-KW"/>
</dbReference>
<evidence type="ECO:0000313" key="73">
    <source>
        <dbReference type="EMBL" id="QQX41237.1"/>
    </source>
</evidence>
<evidence type="ECO:0000313" key="105">
    <source>
        <dbReference type="EMBL" id="QQX41650.1"/>
    </source>
</evidence>
<keyword evidence="20 33" id="KW-0261">Viral envelope protein</keyword>
<comment type="subcellular location">
    <subcellularLocation>
        <location evidence="3">Host cell membrane</location>
        <topology evidence="3">Peripheral membrane protein</topology>
    </subcellularLocation>
    <subcellularLocation>
        <location evidence="1">Host cell membrane</location>
        <topology evidence="1">Single-pass type I membrane protein</topology>
    </subcellularLocation>
    <subcellularLocation>
        <location evidence="2">Host endosome membrane</location>
        <topology evidence="2">Peripheral membrane protein</topology>
    </subcellularLocation>
    <subcellularLocation>
        <location evidence="5">Host endosome membrane</location>
        <topology evidence="5">Single-pass type I membrane protein</topology>
    </subcellularLocation>
    <subcellularLocation>
        <location evidence="6">Virion membrane</location>
        <topology evidence="6">Peripheral membrane protein</topology>
    </subcellularLocation>
    <subcellularLocation>
        <location evidence="4">Virion membrane</location>
        <topology evidence="4">Single-pass type I membrane protein</topology>
    </subcellularLocation>
</comment>
<evidence type="ECO:0000313" key="93">
    <source>
        <dbReference type="EMBL" id="QQX41493.1"/>
    </source>
</evidence>
<evidence type="ECO:0000256" key="13">
    <source>
        <dbReference type="ARBA" id="ARBA00022685"/>
    </source>
</evidence>
<evidence type="ECO:0000313" key="72">
    <source>
        <dbReference type="EMBL" id="QQX41232.1"/>
    </source>
</evidence>
<feature type="domain" description="Human immunodeficiency virus 1 envelope glycoprotein Gp120" evidence="36">
    <location>
        <begin position="34"/>
        <end position="145"/>
    </location>
</feature>
<dbReference type="EMBL" id="MT794317">
    <property type="protein sequence ID" value="QQX41282.1"/>
    <property type="molecule type" value="Genomic_RNA"/>
</dbReference>
<evidence type="ECO:0000313" key="40">
    <source>
        <dbReference type="EMBL" id="QQX38370.1"/>
    </source>
</evidence>
<evidence type="ECO:0000313" key="52">
    <source>
        <dbReference type="EMBL" id="QQX41069.1"/>
    </source>
</evidence>
<dbReference type="GO" id="GO:0016020">
    <property type="term" value="C:membrane"/>
    <property type="evidence" value="ECO:0007669"/>
    <property type="project" value="UniProtKB-UniRule"/>
</dbReference>
<comment type="domain">
    <text evidence="33">The CD4-binding region is targeted by the antibody b12.</text>
</comment>
<evidence type="ECO:0000313" key="86">
    <source>
        <dbReference type="EMBL" id="QQX41438.1"/>
    </source>
</evidence>
<dbReference type="EMBL" id="MT794259">
    <property type="protein sequence ID" value="QQX41027.1"/>
    <property type="molecule type" value="Genomic_RNA"/>
</dbReference>
<evidence type="ECO:0000313" key="84">
    <source>
        <dbReference type="EMBL" id="QQX41413.1"/>
    </source>
</evidence>
<evidence type="ECO:0000256" key="32">
    <source>
        <dbReference type="ARBA" id="ARBA00062028"/>
    </source>
</evidence>
<dbReference type="EMBL" id="MT794329">
    <property type="protein sequence ID" value="QQX41342.1"/>
    <property type="molecule type" value="Genomic_RNA"/>
</dbReference>
<keyword evidence="11 33" id="KW-0945">Host-virus interaction</keyword>
<comment type="function">
    <text evidence="33">Surface protein gp120: Attaches the virus to the host lymphoid cell by binding to the primary receptor CD4. This interaction induces a structural rearrangement creating a high affinity binding site for a chemokine coreceptor like CXCR4 and/or CCR5. Acts as a ligand for CD209/DC-SIGN and CLEC4M/DC-SIGNR, which are respectively found on dendritic cells (DCs), and on endothelial cells of liver sinusoids and lymph node sinuses. These interactions allow capture of viral particles at mucosal surfaces by these cells and subsequent transmission to permissive cells. HIV subverts the migration properties of dendritic cells to gain access to CD4+ T-cells in lymph nodes. Virus transmission to permissive T-cells occurs either in trans (without DCs infection, through viral capture and transmission), or in cis (following DCs productive infection, through the usual CD4-gp120 interaction), thereby inducing a robust infection. In trans infection, bound virions remain infectious over days and it is proposed that they are not degraded, but protected in non-lysosomal acidic organelles within the DCs close to the cell membrane thus contributing to the viral infectious potential during DCs' migration from the periphery to the lymphoid tissues. On arrival at lymphoid tissues, intact virions recycle back to DCs' cell surface allowing virus transmission to CD4+ T-cells.</text>
</comment>
<dbReference type="GO" id="GO:0039654">
    <property type="term" value="P:fusion of virus membrane with host endosome membrane"/>
    <property type="evidence" value="ECO:0007669"/>
    <property type="project" value="UniProtKB-UniRule"/>
</dbReference>
<dbReference type="EMBL" id="MT794382">
    <property type="protein sequence ID" value="QQX41601.1"/>
    <property type="molecule type" value="Genomic_RNA"/>
</dbReference>
<name>A0A887EX26_HV1</name>
<keyword evidence="28 33" id="KW-0325">Glycoprotein</keyword>
<dbReference type="Gene3D" id="1.10.287.210">
    <property type="match status" value="1"/>
</dbReference>
<keyword evidence="21 33" id="KW-1164">Virus endocytosis by host</keyword>
<keyword evidence="25 33" id="KW-0472">Membrane</keyword>
<organismHost>
    <name type="scientific">Homo sapiens</name>
    <name type="common">Human</name>
    <dbReference type="NCBI Taxonomy" id="9606"/>
</organismHost>
<feature type="disulfide bond" evidence="33">
    <location>
        <begin position="599"/>
        <end position="605"/>
    </location>
</feature>
<evidence type="ECO:0000313" key="60">
    <source>
        <dbReference type="EMBL" id="QQX41105.1"/>
    </source>
</evidence>
<dbReference type="GO" id="GO:0055036">
    <property type="term" value="C:virion membrane"/>
    <property type="evidence" value="ECO:0007669"/>
    <property type="project" value="UniProtKB-SubCell"/>
</dbReference>
<evidence type="ECO:0000313" key="42">
    <source>
        <dbReference type="EMBL" id="QQX38406.1"/>
    </source>
</evidence>
<evidence type="ECO:0000313" key="79">
    <source>
        <dbReference type="EMBL" id="QQX41317.1"/>
    </source>
</evidence>
<evidence type="ECO:0000313" key="57">
    <source>
        <dbReference type="EMBL" id="QQX41093.1"/>
    </source>
</evidence>
<evidence type="ECO:0000256" key="31">
    <source>
        <dbReference type="ARBA" id="ARBA00023296"/>
    </source>
</evidence>
<dbReference type="EMBL" id="MT794360">
    <property type="protein sequence ID" value="QQX41493.1"/>
    <property type="molecule type" value="Genomic_RNA"/>
</dbReference>
<feature type="chain" id="PRO_5042636756" description="Envelope glycoprotein gp160" evidence="33">
    <location>
        <begin position="32"/>
        <end position="857"/>
    </location>
</feature>
<feature type="transmembrane region" description="Helical" evidence="34">
    <location>
        <begin position="20"/>
        <end position="41"/>
    </location>
</feature>
<dbReference type="GO" id="GO:0019062">
    <property type="term" value="P:virion attachment to host cell"/>
    <property type="evidence" value="ECO:0007669"/>
    <property type="project" value="UniProtKB-UniRule"/>
</dbReference>
<dbReference type="EMBL" id="MT794398">
    <property type="protein sequence ID" value="QQX41680.1"/>
    <property type="molecule type" value="Genomic_RNA"/>
</dbReference>
<evidence type="ECO:0000313" key="41">
    <source>
        <dbReference type="EMBL" id="QQX38379.1"/>
    </source>
</evidence>
<keyword evidence="30 33" id="KW-0449">Lipoprotein</keyword>
<dbReference type="Pfam" id="PF00516">
    <property type="entry name" value="GP120"/>
    <property type="match status" value="2"/>
</dbReference>
<feature type="disulfide bond" evidence="33">
    <location>
        <begin position="383"/>
        <end position="416"/>
    </location>
</feature>
<dbReference type="GO" id="GO:0052031">
    <property type="term" value="P:symbiont-mediated perturbation of host defense response"/>
    <property type="evidence" value="ECO:0007669"/>
    <property type="project" value="UniProtKB-UniRule"/>
</dbReference>
<evidence type="ECO:0000313" key="110">
    <source>
        <dbReference type="EMBL" id="QQX41735.1"/>
    </source>
</evidence>
<evidence type="ECO:0000256" key="11">
    <source>
        <dbReference type="ARBA" id="ARBA00022581"/>
    </source>
</evidence>
<feature type="site" description="Cleavage; by host furin" evidence="33">
    <location>
        <begin position="512"/>
        <end position="513"/>
    </location>
</feature>
<dbReference type="EMBL" id="MT794409">
    <property type="protein sequence ID" value="QQX41735.1"/>
    <property type="molecule type" value="Genomic_RNA"/>
</dbReference>
<gene>
    <name evidence="33 39" type="primary">env</name>
</gene>
<evidence type="ECO:0000256" key="19">
    <source>
        <dbReference type="ARBA" id="ARBA00022870"/>
    </source>
</evidence>
<dbReference type="EMBL" id="MT794190">
    <property type="protein sequence ID" value="QQX38352.1"/>
    <property type="molecule type" value="Genomic_RNA"/>
</dbReference>
<comment type="subcellular location">
    <molecule>Surface protein gp120</molecule>
    <subcellularLocation>
        <location evidence="33">Virion membrane</location>
        <topology evidence="33">Peripheral membrane protein</topology>
    </subcellularLocation>
    <subcellularLocation>
        <location evidence="33">Host cell membrane</location>
        <topology evidence="33">Peripheral membrane protein</topology>
    </subcellularLocation>
    <subcellularLocation>
        <location evidence="33">Host endosome membrane</location>
        <topology evidence="33">Single-pass type I membrane protein</topology>
    </subcellularLocation>
    <text evidence="33">The surface protein is not anchored to the viral envelope, but associates with the extravirion surface through its binding to TM. It is probably concentrated at the site of budding and incorporated into the virions possibly by contacts between the cytoplasmic tail of Env and the N-terminus of Gag.</text>
</comment>
<dbReference type="EMBL" id="MT794277">
    <property type="protein sequence ID" value="QQX41097.1"/>
    <property type="molecule type" value="Genomic_RNA"/>
</dbReference>
<evidence type="ECO:0000313" key="50">
    <source>
        <dbReference type="EMBL" id="QQX41061.1"/>
    </source>
</evidence>
<keyword evidence="16 33" id="KW-0732">Signal</keyword>
<keyword evidence="10 33" id="KW-1165">Clathrin-mediated endocytosis of virus by host</keyword>
<feature type="region of interest" description="MPER; binding to GalCer" evidence="33">
    <location>
        <begin position="663"/>
        <end position="684"/>
    </location>
</feature>
<evidence type="ECO:0000313" key="103">
    <source>
        <dbReference type="EMBL" id="QQX41636.1"/>
    </source>
</evidence>
<comment type="PTM">
    <text evidence="33">Specific enzymatic cleavages in vivo yield mature proteins. Envelope glycoproteins are synthesized as a inactive precursor that is heavily N-glycosylated and processed likely by host cell furin in the Golgi to yield the mature SU and TM proteins. The cleavage site between SU and TM requires the minimal sequence [KR]-X-[KR]-R. About 2 of the 9 disulfide bonds of gp41 are reduced by P4HB/PDI, following binding to CD4 receptor.</text>
</comment>
<evidence type="ECO:0000313" key="61">
    <source>
        <dbReference type="EMBL" id="QQX41109.1"/>
    </source>
</evidence>
<dbReference type="EMBL" id="MT794326">
    <property type="protein sequence ID" value="QQX41327.1"/>
    <property type="molecule type" value="Genomic_RNA"/>
</dbReference>
<comment type="function">
    <text evidence="33">Envelope glycoprotein gp160: Oligomerizes in the host endoplasmic reticulum into predominantly trimers. In a second time, gp160 transits in the host Golgi, where glycosylation is completed. The precursor is then proteolytically cleaved in the trans-Golgi and thereby activated by cellular furin or furin-like proteases to produce gp120 and gp41.</text>
</comment>
<dbReference type="EMBL" id="MT794284">
    <property type="protein sequence ID" value="QQX41124.1"/>
    <property type="molecule type" value="Genomic_RNA"/>
</dbReference>
<evidence type="ECO:0000313" key="109">
    <source>
        <dbReference type="EMBL" id="QQX41730.1"/>
    </source>
</evidence>
<dbReference type="GO" id="GO:0044175">
    <property type="term" value="C:host cell endosome membrane"/>
    <property type="evidence" value="ECO:0007669"/>
    <property type="project" value="UniProtKB-SubCell"/>
</dbReference>
<evidence type="ECO:0000313" key="82">
    <source>
        <dbReference type="EMBL" id="QQX41332.1"/>
    </source>
</evidence>
<evidence type="ECO:0000256" key="34">
    <source>
        <dbReference type="RuleBase" id="RU363095"/>
    </source>
</evidence>
<evidence type="ECO:0000256" key="25">
    <source>
        <dbReference type="ARBA" id="ARBA00023136"/>
    </source>
</evidence>
<evidence type="ECO:0000259" key="37">
    <source>
        <dbReference type="Pfam" id="PF00517"/>
    </source>
</evidence>
<dbReference type="InterPro" id="IPR000328">
    <property type="entry name" value="GP41-like"/>
</dbReference>
<dbReference type="EMBL" id="MT794349">
    <property type="protein sequence ID" value="QQX41438.1"/>
    <property type="molecule type" value="Genomic_RNA"/>
</dbReference>
<comment type="caution">
    <text evidence="33 34">Lacks conserved residue(s) required for the propagation of feature annotation.</text>
</comment>
<evidence type="ECO:0000313" key="106">
    <source>
        <dbReference type="EMBL" id="QQX41680.1"/>
    </source>
</evidence>
<dbReference type="EMBL" id="MT794354">
    <property type="protein sequence ID" value="QQX41463.1"/>
    <property type="molecule type" value="Genomic_RNA"/>
</dbReference>
<comment type="miscellaneous">
    <text evidence="33">Inhibitors targeting HIV-1 viral envelope proteins are used as antiretroviral drugs. Attachment of virions to the cell surface via non-specific interactions and CD4 binding can be blocked by inhibitors that include cyanovirin-N, cyclotriazadisulfonamide analogs, PRO 2000, TNX 355 and PRO 542. In addition, BMS 806 can block CD4-induced conformational changes. Env interactions with the coreceptor molecules can be targeted by CCR5 antagonists including SCH-D, maraviroc (UK 427857) and aplaviroc (GW 873140), and the CXCR4 antagonist AMD 070. Fusion of viral and cellular membranes can be inhibited by peptides such as enfuvirtide and tifuvirtide (T 1249). Resistance to inhibitors associated with mutations in Env are observed. Most of the time, single mutations confer only a modest reduction in drug susceptibility. Combination of several mutations is usually required to develop a high-level drug resistance.</text>
</comment>
<accession>A0A887EX26</accession>
<feature type="region of interest" description="CD4-binding loop" evidence="33">
    <location>
        <begin position="362"/>
        <end position="372"/>
    </location>
</feature>
<evidence type="ECO:0000256" key="18">
    <source>
        <dbReference type="ARBA" id="ARBA00022844"/>
    </source>
</evidence>
<evidence type="ECO:0000256" key="23">
    <source>
        <dbReference type="ARBA" id="ARBA00023046"/>
    </source>
</evidence>
<evidence type="ECO:0000313" key="39">
    <source>
        <dbReference type="EMBL" id="QQX38361.1"/>
    </source>
</evidence>
<feature type="disulfide bond" evidence="33">
    <location>
        <begin position="376"/>
        <end position="443"/>
    </location>
</feature>
<dbReference type="EMBL" id="MT794304">
    <property type="protein sequence ID" value="QQX41218.1"/>
    <property type="molecule type" value="Genomic_RNA"/>
</dbReference>
<dbReference type="EMBL" id="MT794344">
    <property type="protein sequence ID" value="QQX41413.1"/>
    <property type="molecule type" value="Genomic_RNA"/>
</dbReference>
<evidence type="ECO:0000313" key="111">
    <source>
        <dbReference type="EMBL" id="QQX41819.1"/>
    </source>
</evidence>
<comment type="domain">
    <text evidence="33">Some of the most genetically diverse regions of the viral genome are present in Env. They are called variable regions 1 through 5 (V1 through V5). Coreceptor usage of gp120 is determined mainly by the primary structure of the third variable region (V3) in the outer domain of gp120. The sequence of V3 determines which coreceptor, CCR5 and/or CXCR4 (corresponding to R5/macrophage, X4/T cell and R5X4/T cell and macrophage tropism), is used to trigger the fusion potential of the Env complex, and hence which cells the virus can infect. Binding to CCR5 involves a region adjacent in addition to V3.</text>
</comment>
<evidence type="ECO:0000313" key="45">
    <source>
        <dbReference type="EMBL" id="QQX40988.1"/>
    </source>
</evidence>
<dbReference type="SUPFAM" id="SSF56502">
    <property type="entry name" value="gp120 core"/>
    <property type="match status" value="2"/>
</dbReference>
<keyword evidence="24 33" id="KW-0175">Coiled coil</keyword>
<evidence type="ECO:0000256" key="6">
    <source>
        <dbReference type="ARBA" id="ARBA00004650"/>
    </source>
</evidence>
<comment type="domain">
    <text evidence="33">The membrane proximal external region (MPER) present in gp41 is a tryptophan-rich region recognized by the antibodies 2F5, Z13, and 4E10. MPER seems to play a role in fusion.</text>
</comment>
<dbReference type="EMBL" id="MT794351">
    <property type="protein sequence ID" value="QQX41448.1"/>
    <property type="molecule type" value="Genomic_RNA"/>
</dbReference>
<dbReference type="EMBL" id="MT794402">
    <property type="protein sequence ID" value="QQX41700.1"/>
    <property type="molecule type" value="Genomic_RNA"/>
</dbReference>
<dbReference type="InterPro" id="IPR037527">
    <property type="entry name" value="Gp160"/>
</dbReference>
<evidence type="ECO:0000256" key="4">
    <source>
        <dbReference type="ARBA" id="ARBA00004563"/>
    </source>
</evidence>
<evidence type="ECO:0000256" key="17">
    <source>
        <dbReference type="ARBA" id="ARBA00022804"/>
    </source>
</evidence>
<dbReference type="EMBL" id="MT794274">
    <property type="protein sequence ID" value="QQX41085.1"/>
    <property type="molecule type" value="Genomic_RNA"/>
</dbReference>
<comment type="domain">
    <text evidence="33">The YXXL motif is involved in determining the exact site of viral release at the surface of infected mononuclear cells and promotes endocytosis. YXXL and di-leucine endocytosis motifs interact directly or indirectly with the clathrin adapter complexes, opperate independently, and their activities are not additive.</text>
</comment>
<evidence type="ECO:0000313" key="99">
    <source>
        <dbReference type="EMBL" id="QQX41571.1"/>
    </source>
</evidence>
<dbReference type="GO" id="GO:0019064">
    <property type="term" value="P:fusion of virus membrane with host plasma membrane"/>
    <property type="evidence" value="ECO:0007669"/>
    <property type="project" value="UniProtKB-UniRule"/>
</dbReference>
<evidence type="ECO:0000313" key="94">
    <source>
        <dbReference type="EMBL" id="QQX41498.1"/>
    </source>
</evidence>
<dbReference type="EMBL" id="MT794191">
    <property type="protein sequence ID" value="QQX38361.1"/>
    <property type="molecule type" value="Genomic_RNA"/>
</dbReference>
<dbReference type="EMBL" id="MT794196">
    <property type="protein sequence ID" value="QQX38406.1"/>
    <property type="molecule type" value="Genomic_RNA"/>
</dbReference>
<keyword evidence="26 33" id="KW-0564">Palmitate</keyword>
<evidence type="ECO:0000256" key="30">
    <source>
        <dbReference type="ARBA" id="ARBA00023288"/>
    </source>
</evidence>
<feature type="region of interest" description="Disordered" evidence="35">
    <location>
        <begin position="720"/>
        <end position="745"/>
    </location>
</feature>
<dbReference type="Pfam" id="PF00517">
    <property type="entry name" value="GP41"/>
    <property type="match status" value="1"/>
</dbReference>
<dbReference type="EMBL" id="MT794407">
    <property type="protein sequence ID" value="QQX41725.1"/>
    <property type="molecule type" value="Genomic_RNA"/>
</dbReference>
<evidence type="ECO:0000313" key="54">
    <source>
        <dbReference type="EMBL" id="QQX41081.1"/>
    </source>
</evidence>
<evidence type="ECO:0000313" key="64">
    <source>
        <dbReference type="EMBL" id="QQX41136.1"/>
    </source>
</evidence>
<keyword evidence="7 33" id="KW-1168">Fusion of virus membrane with host membrane</keyword>
<feature type="region of interest" description="V1" evidence="33">
    <location>
        <begin position="130"/>
        <end position="155"/>
    </location>
</feature>
<evidence type="ECO:0000313" key="49">
    <source>
        <dbReference type="EMBL" id="QQX41049.1"/>
    </source>
</evidence>
<evidence type="ECO:0000313" key="38">
    <source>
        <dbReference type="EMBL" id="QQX38352.1"/>
    </source>
</evidence>
<evidence type="ECO:0000256" key="14">
    <source>
        <dbReference type="ARBA" id="ARBA00022692"/>
    </source>
</evidence>
<dbReference type="EMBL" id="MT794436">
    <property type="protein sequence ID" value="QQX41864.1"/>
    <property type="molecule type" value="Genomic_RNA"/>
</dbReference>
<dbReference type="InterPro" id="IPR000777">
    <property type="entry name" value="HIV1_Gp120"/>
</dbReference>
<evidence type="ECO:0000256" key="5">
    <source>
        <dbReference type="ARBA" id="ARBA00004578"/>
    </source>
</evidence>
<evidence type="ECO:0000313" key="59">
    <source>
        <dbReference type="EMBL" id="QQX41101.1"/>
    </source>
</evidence>
<evidence type="ECO:0000313" key="83">
    <source>
        <dbReference type="EMBL" id="QQX41342.1"/>
    </source>
</evidence>
<evidence type="ECO:0000313" key="80">
    <source>
        <dbReference type="EMBL" id="QQX41322.1"/>
    </source>
</evidence>
<feature type="region of interest" description="Fusion peptide" evidence="33">
    <location>
        <begin position="513"/>
        <end position="533"/>
    </location>
</feature>
<evidence type="ECO:0000313" key="108">
    <source>
        <dbReference type="EMBL" id="QQX41725.1"/>
    </source>
</evidence>
<dbReference type="EMBL" id="MT794278">
    <property type="protein sequence ID" value="QQX41101.1"/>
    <property type="molecule type" value="Genomic_RNA"/>
</dbReference>
<dbReference type="EMBL" id="MT794255">
    <property type="protein sequence ID" value="QQX41012.1"/>
    <property type="molecule type" value="Genomic_RNA"/>
</dbReference>
<proteinExistence type="inferred from homology"/>
<evidence type="ECO:0000256" key="26">
    <source>
        <dbReference type="ARBA" id="ARBA00023139"/>
    </source>
</evidence>
<evidence type="ECO:0000313" key="70">
    <source>
        <dbReference type="EMBL" id="QQX41218.1"/>
    </source>
</evidence>
<feature type="domain" description="Retroviral envelope protein GP41-like" evidence="37">
    <location>
        <begin position="531"/>
        <end position="720"/>
    </location>
</feature>
<feature type="lipid moiety-binding region" description="S-palmitoyl cysteine; by host" evidence="33">
    <location>
        <position position="765"/>
    </location>
</feature>
<dbReference type="Gene3D" id="2.170.40.20">
    <property type="entry name" value="Human immunodeficiency virus 1, Gp160, envelope glycoprotein"/>
    <property type="match status" value="2"/>
</dbReference>
<dbReference type="FunFam" id="1.20.5.490:FF:000001">
    <property type="entry name" value="Envelope glycoprotein gp160"/>
    <property type="match status" value="1"/>
</dbReference>
<evidence type="ECO:0000313" key="65">
    <source>
        <dbReference type="EMBL" id="QQX41140.1"/>
    </source>
</evidence>
<evidence type="ECO:0000313" key="58">
    <source>
        <dbReference type="EMBL" id="QQX41097.1"/>
    </source>
</evidence>
<sequence>MTVMGIRKNYQHLWKWGTMLLGMLMICSALEQSWVTVYYGVPVWREANTTLFCASDAKAYDTEAHNVWATHACVPTDPNPQEVELKNVTENFNMWKNNMVEQMHEDIISLWDQSLKPCVKLTPLCVTLNCTDKLRNDTRGNDTSTNGNWTGEIKNCSFNVTTSVRDKMQKVYALFYKLDVVPIDNNKNNTSYRLISCNTSVITQACPKVTFEPIPIHYCAPAGFALFKCREKDFNGTGPCTNVSTVQCTHGIRPVVSTQLLLNGSLSEGEVVIRSQNFSDNAKTIIVQLKEAVQINCTRPNNNTRKSIPIGPGRAFYATGDVIGDIRQAHCNISATAWNNTLKQVVEKLRKQYNKTIAFQQPAGGDLEITMHSFICGGEFFYCNTSQLFNSTWNSTWNDTTGSNSTNGNNTITLPCRIKQIVNMWQEVGKAMYAPPIRGQIRCVSNITGLLLTRDGGINSNQSNTTETFRPGGGDMRDNWRSELYKYKVVKIEPLGVAPTKAKRRVVQREKRAVGLGALFLGFLSAAGSTMGAASLTLTVQARQLLSGIVQQQNNLLRAIEAQQHMLQLTVWGIKQLQARVLAVERYLRDQQLLGIWGCSGKLICTTTVPWNATWSNKTLDNIWNNMTWMDWDREIGNYTSYIYTLIEQAQNQQEKNEQELLELDKWASLWNWFDITSWLWYIKIFIMIVGGLIGLRIVFAVLSIVNRVRQGYSPLSFQTHLPVRRGPDGPEGTEEEGGERDRGRSGRLVSGFLPLIWDDLRSLCLFSYHRLRDLLLIVTRIVELLGRRGWEALKYGWNILQYWSQELKNSAISLLNTTAIAVAEGTDRIIEVLLRAYRAILHIPTRIRQGLERCLL</sequence>
<dbReference type="GO" id="GO:0005198">
    <property type="term" value="F:structural molecule activity"/>
    <property type="evidence" value="ECO:0007669"/>
    <property type="project" value="UniProtKB-UniRule"/>
</dbReference>
<comment type="similarity">
    <text evidence="33">Belongs to the HIV-1 env protein family.</text>
</comment>
<dbReference type="EMBL" id="MT794307">
    <property type="protein sequence ID" value="QQX41232.1"/>
    <property type="molecule type" value="Genomic_RNA"/>
</dbReference>
<evidence type="ECO:0000313" key="75">
    <source>
        <dbReference type="EMBL" id="QQX41272.1"/>
    </source>
</evidence>
<evidence type="ECO:0000313" key="44">
    <source>
        <dbReference type="EMBL" id="QQX40980.1"/>
    </source>
</evidence>
<evidence type="ECO:0000313" key="51">
    <source>
        <dbReference type="EMBL" id="QQX41065.1"/>
    </source>
</evidence>
<evidence type="ECO:0000313" key="87">
    <source>
        <dbReference type="EMBL" id="QQX41443.1"/>
    </source>
</evidence>
<dbReference type="FunFam" id="2.170.40.20:FF:000003">
    <property type="entry name" value="Envelope glycoprotein gp160"/>
    <property type="match status" value="1"/>
</dbReference>
<evidence type="ECO:0000313" key="56">
    <source>
        <dbReference type="EMBL" id="QQX41089.1"/>
    </source>
</evidence>
<evidence type="ECO:0000256" key="35">
    <source>
        <dbReference type="SAM" id="MobiDB-lite"/>
    </source>
</evidence>
<evidence type="ECO:0000313" key="66">
    <source>
        <dbReference type="EMBL" id="QQX41158.1"/>
    </source>
</evidence>
<dbReference type="EMBL" id="MT794292">
    <property type="protein sequence ID" value="QQX41158.1"/>
    <property type="molecule type" value="Genomic_RNA"/>
</dbReference>
<reference evidence="39" key="1">
    <citation type="submission" date="2020-07" db="EMBL/GenBank/DDBJ databases">
        <authorList>
            <person name="Gondim M."/>
        </authorList>
    </citation>
    <scope>NUCLEOTIDE SEQUENCE</scope>
    <source>
        <strain evidence="38">MM33.01.13C1</strain>
        <strain evidence="39">MM33.01.14C4</strain>
        <strain evidence="40">MM33.01.16A5</strain>
        <strain evidence="41">MM33.01.16C3</strain>
        <strain evidence="42">MM33.01.1C1</strain>
        <strain evidence="43">MM33.01.20D1</strain>
        <strain evidence="44">MM33.01.SGS.1</strain>
        <strain evidence="45">MM33.01.SGS.11</strain>
        <strain evidence="46">MM33.01.SGS.15</strain>
        <strain evidence="47">MM33.01.SGS.17</strain>
        <strain evidence="48">MM33.01.SGS.20</strain>
        <strain evidence="49">MM33.01.SGS.26</strain>
        <strain evidence="50">MM33.01.SGS.29</strain>
        <strain evidence="51">MM33.01.SGS.3</strain>
        <strain evidence="52">MM33.01.SGS.30</strain>
        <strain evidence="53">MM33.01.SGS.31</strain>
        <strain evidence="54">MM33.01.SGS.33</strain>
        <strain evidence="55">MM33.01.SGS.34</strain>
        <strain evidence="56">MM33.01.SGS.35</strain>
        <strain evidence="57">MM33.01.SGS.36</strain>
        <strain evidence="58">MM33.01.SGS.37</strain>
        <strain evidence="59">MM33.01.SGS.38</strain>
        <strain evidence="60">MM33.01.SGS.39</strain>
        <strain evidence="61">MM33.01.SGS.4</strain>
        <strain evidence="62">MM33.01.SGS.5</strain>
        <strain evidence="63">MM33.01.SGS.6</strain>
        <strain evidence="64">MM33.01.SGS.8</strain>
        <strain evidence="65">MM33.01.SGS.9</strain>
        <strain evidence="74">MM33.02.SGS.09</strain>
        <strain evidence="75">MM33.02.SGS.11</strain>
        <strain evidence="76">MM33.02.SGS.13</strain>
        <strain evidence="77">MM33.02.SGS.14</strain>
        <strain evidence="78">MM33.02.SGS.17</strain>
        <strain evidence="79">MM33.02.SGS.39</strain>
        <strain evidence="80">MM33.02.SGS.40</strain>
        <strain evidence="81">MM33.02.SGS.41</strain>
        <strain evidence="82">MM33.02.SGS.43</strain>
        <strain evidence="66">MM33.02.SGS.49</strain>
        <strain evidence="67">MM33.02.SGS.53</strain>
        <strain evidence="68">MM33.02.SGS.54</strain>
        <strain evidence="69">MM33.02.SGS.55</strain>
        <strain evidence="70">MM33.02.SGS.65</strain>
        <strain evidence="71">MM33.02.SGS.67</strain>
        <strain evidence="72">MM33.02.SGS.70</strain>
        <strain evidence="73">MM33.02.SGS.71</strain>
        <strain evidence="83">MM33.02.SGS.81</strain>
        <strain evidence="84">MM33.03.SGS.12</strain>
        <strain evidence="85">MM33.03.SGS.14</strain>
        <strain evidence="86">MM33.03.SGS.17</strain>
        <strain evidence="87">MM33.03.SGS.18</strain>
        <strain evidence="88">MM33.03.SGS.19</strain>
        <strain evidence="89">MM33.03.SGS.20</strain>
        <strain evidence="90">MM33.03.SGS.21</strain>
        <strain evidence="91">MM33.03.SGS.22</strain>
        <strain evidence="98">MM33.04.SGS.03</strain>
        <strain evidence="99">MM33.04.SGS.04</strain>
        <strain evidence="100">MM33.04.SGS.08</strain>
        <strain evidence="101">MM33.04.SGS.17</strain>
        <strain evidence="92">MM33.04.SGS.19</strain>
        <strain evidence="93">MM33.04.SGS.23</strain>
        <strain evidence="94">MM33.04.SGS.24</strain>
        <strain evidence="95">MM33.04.SGS.26</strain>
        <strain evidence="96">MM33.04.SGS.32</strain>
        <strain evidence="97">MM33.04.SGS.42</strain>
        <strain evidence="105">MM33.05.SGS.10</strain>
        <strain evidence="106">MM33.05.SGS.16</strain>
        <strain evidence="107">MM33.05.SGS.20</strain>
        <strain evidence="108">MM33.05.SGS.25</strain>
        <strain evidence="109">MM33.05.SGS.26</strain>
        <strain evidence="110">MM33.05.SGS.27</strain>
        <strain evidence="102">MM33.05.SGS.5</strain>
        <strain evidence="103">MM33.05.SGS.7</strain>
        <strain evidence="104">MM33.05.SGS.9</strain>
        <strain evidence="111">MM33.06.SGS.24</strain>
        <strain evidence="112">MM33.07.SGS.14</strain>
    </source>
</reference>
<evidence type="ECO:0000313" key="98">
    <source>
        <dbReference type="EMBL" id="QQX41566.1"/>
    </source>
</evidence>
<dbReference type="EMBL" id="MT794391">
    <property type="protein sequence ID" value="QQX41645.1"/>
    <property type="molecule type" value="Genomic_RNA"/>
</dbReference>
<evidence type="ECO:0000313" key="104">
    <source>
        <dbReference type="EMBL" id="QQX41645.1"/>
    </source>
</evidence>
<feature type="transmembrane region" description="Helical" evidence="34">
    <location>
        <begin position="513"/>
        <end position="536"/>
    </location>
</feature>
<dbReference type="EMBL" id="MT794271">
    <property type="protein sequence ID" value="QQX41073.1"/>
    <property type="molecule type" value="Genomic_RNA"/>
</dbReference>
<evidence type="ECO:0000313" key="100">
    <source>
        <dbReference type="EMBL" id="QQX41576.1"/>
    </source>
</evidence>
<keyword evidence="12 33" id="KW-1162">Viral penetration into host cytoplasm</keyword>
<dbReference type="EMBL" id="MT794352">
    <property type="protein sequence ID" value="QQX41453.1"/>
    <property type="molecule type" value="Genomic_RNA"/>
</dbReference>
<comment type="domain">
    <text evidence="33 34">The 17 amino acids long immunosuppressive region is present in many retroviral envelope proteins. Synthetic peptides derived from this relatively conserved sequence inhibit immune function in vitro and in vivo.</text>
</comment>
<feature type="disulfide bond" evidence="33">
    <location>
        <begin position="53"/>
        <end position="73"/>
    </location>
</feature>
<keyword evidence="27 33" id="KW-1015">Disulfide bond</keyword>
<dbReference type="CDD" id="cd09909">
    <property type="entry name" value="HIV-1-like_HR1-HR2"/>
    <property type="match status" value="1"/>
</dbReference>
<evidence type="ECO:0000313" key="43">
    <source>
        <dbReference type="EMBL" id="QQX38415.1"/>
    </source>
</evidence>
<evidence type="ECO:0000256" key="10">
    <source>
        <dbReference type="ARBA" id="ARBA00022570"/>
    </source>
</evidence>
<dbReference type="EMBL" id="MT794288">
    <property type="protein sequence ID" value="QQX41140.1"/>
    <property type="molecule type" value="Genomic_RNA"/>
</dbReference>
<evidence type="ECO:0000256" key="22">
    <source>
        <dbReference type="ARBA" id="ARBA00022989"/>
    </source>
</evidence>
<dbReference type="EMBL" id="MT794285">
    <property type="protein sequence ID" value="QQX41128.1"/>
    <property type="molecule type" value="Genomic_RNA"/>
</dbReference>
<dbReference type="EMBL" id="MT794287">
    <property type="protein sequence ID" value="QQX41136.1"/>
    <property type="molecule type" value="Genomic_RNA"/>
</dbReference>
<evidence type="ECO:0000313" key="71">
    <source>
        <dbReference type="EMBL" id="QQX41227.1"/>
    </source>
</evidence>
<dbReference type="EMBL" id="MT794366">
    <property type="protein sequence ID" value="QQX41522.1"/>
    <property type="molecule type" value="Genomic_RNA"/>
</dbReference>
<dbReference type="GO" id="GO:0020002">
    <property type="term" value="C:host cell plasma membrane"/>
    <property type="evidence" value="ECO:0007669"/>
    <property type="project" value="UniProtKB-SubCell"/>
</dbReference>
<dbReference type="EMBL" id="MT794319">
    <property type="protein sequence ID" value="QQX41292.1"/>
    <property type="molecule type" value="Genomic_RNA"/>
</dbReference>
<evidence type="ECO:0000313" key="63">
    <source>
        <dbReference type="EMBL" id="QQX41128.1"/>
    </source>
</evidence>
<feature type="coiled-coil region" evidence="33">
    <location>
        <begin position="634"/>
        <end position="668"/>
    </location>
</feature>
<dbReference type="EMBL" id="MT794306">
    <property type="protein sequence ID" value="QQX41227.1"/>
    <property type="molecule type" value="Genomic_RNA"/>
</dbReference>
<dbReference type="EMBL" id="MT794249">
    <property type="protein sequence ID" value="QQX40988.1"/>
    <property type="molecule type" value="Genomic_RNA"/>
</dbReference>
<evidence type="ECO:0000313" key="91">
    <source>
        <dbReference type="EMBL" id="QQX41463.1"/>
    </source>
</evidence>
<dbReference type="EMBL" id="MT794346">
    <property type="protein sequence ID" value="QQX41423.1"/>
    <property type="molecule type" value="Genomic_RNA"/>
</dbReference>
<dbReference type="EMBL" id="MT794247">
    <property type="protein sequence ID" value="QQX40980.1"/>
    <property type="molecule type" value="Genomic_RNA"/>
</dbReference>
<dbReference type="EMBL" id="MT794324">
    <property type="protein sequence ID" value="QQX41317.1"/>
    <property type="molecule type" value="Genomic_RNA"/>
</dbReference>
<dbReference type="EMBL" id="MT794313">
    <property type="protein sequence ID" value="QQX41262.1"/>
    <property type="molecule type" value="Genomic_RNA"/>
</dbReference>
<evidence type="ECO:0000256" key="28">
    <source>
        <dbReference type="ARBA" id="ARBA00023180"/>
    </source>
</evidence>
<dbReference type="EMBL" id="MT794297">
    <property type="protein sequence ID" value="QQX41183.1"/>
    <property type="molecule type" value="Genomic_RNA"/>
</dbReference>
<evidence type="ECO:0000256" key="16">
    <source>
        <dbReference type="ARBA" id="ARBA00022729"/>
    </source>
</evidence>
<keyword evidence="18 33" id="KW-0946">Virion</keyword>
<dbReference type="GO" id="GO:1903908">
    <property type="term" value="P:positive regulation of plasma membrane raft polarization"/>
    <property type="evidence" value="ECO:0007669"/>
    <property type="project" value="UniProtKB-UniRule"/>
</dbReference>
<dbReference type="EMBL" id="MT794270">
    <property type="protein sequence ID" value="QQX41069.1"/>
    <property type="molecule type" value="Genomic_RNA"/>
</dbReference>
<dbReference type="EMBL" id="MT794361">
    <property type="protein sequence ID" value="QQX41498.1"/>
    <property type="molecule type" value="Genomic_RNA"/>
</dbReference>
<keyword evidence="31 33" id="KW-1160">Virus entry into host cell</keyword>
<keyword evidence="19 33" id="KW-1043">Host membrane</keyword>
<feature type="short sequence motif" description="Di-leucine internalization motif" evidence="33">
    <location>
        <begin position="856"/>
        <end position="857"/>
    </location>
</feature>
<feature type="disulfide bond" evidence="33">
    <location>
        <begin position="229"/>
        <end position="240"/>
    </location>
</feature>
<evidence type="ECO:0000256" key="33">
    <source>
        <dbReference type="HAMAP-Rule" id="MF_04083"/>
    </source>
</evidence>
<feature type="disulfide bond" evidence="33">
    <location>
        <begin position="219"/>
        <end position="248"/>
    </location>
</feature>
<evidence type="ECO:0000313" key="74">
    <source>
        <dbReference type="EMBL" id="QQX41262.1"/>
    </source>
</evidence>
<dbReference type="EMBL" id="MT794392">
    <property type="protein sequence ID" value="QQX41650.1"/>
    <property type="molecule type" value="Genomic_RNA"/>
</dbReference>
<dbReference type="EMBL" id="MT794193">
    <property type="protein sequence ID" value="QQX38379.1"/>
    <property type="molecule type" value="Genomic_RNA"/>
</dbReference>
<evidence type="ECO:0000313" key="76">
    <source>
        <dbReference type="EMBL" id="QQX41277.1"/>
    </source>
</evidence>
<dbReference type="EMBL" id="MT794372">
    <property type="protein sequence ID" value="QQX41551.1"/>
    <property type="molecule type" value="Genomic_RNA"/>
</dbReference>
<keyword evidence="29 33" id="KW-0899">Viral immunoevasion</keyword>
<keyword evidence="22 33" id="KW-1133">Transmembrane helix</keyword>
<keyword evidence="8 33" id="KW-1170">Fusion of virus membrane with host endosomal membrane</keyword>
<feature type="topological domain" description="Cytoplasmic" evidence="33">
    <location>
        <begin position="707"/>
        <end position="857"/>
    </location>
</feature>
<keyword evidence="13 33" id="KW-0165">Cleavage on pair of basic residues</keyword>
<evidence type="ECO:0000256" key="9">
    <source>
        <dbReference type="ARBA" id="ARBA00022511"/>
    </source>
</evidence>
<feature type="short sequence motif" description="YXXL motif; contains endocytosis signal" evidence="33">
    <location>
        <begin position="713"/>
        <end position="716"/>
    </location>
</feature>
<dbReference type="EMBL" id="MT794280">
    <property type="protein sequence ID" value="QQX41109.1"/>
    <property type="molecule type" value="Genomic_RNA"/>
</dbReference>
<feature type="region of interest" description="Immunosuppression" evidence="33">
    <location>
        <begin position="575"/>
        <end position="593"/>
    </location>
</feature>
<evidence type="ECO:0000313" key="68">
    <source>
        <dbReference type="EMBL" id="QQX41183.1"/>
    </source>
</evidence>
<dbReference type="GO" id="GO:0075512">
    <property type="term" value="P:clathrin-dependent endocytosis of virus by host cell"/>
    <property type="evidence" value="ECO:0007669"/>
    <property type="project" value="UniProtKB-UniRule"/>
</dbReference>
<evidence type="ECO:0000313" key="102">
    <source>
        <dbReference type="EMBL" id="QQX41626.1"/>
    </source>
</evidence>